<evidence type="ECO:0000256" key="1">
    <source>
        <dbReference type="SAM" id="Phobius"/>
    </source>
</evidence>
<evidence type="ECO:0000313" key="2">
    <source>
        <dbReference type="EMBL" id="MYZ50271.1"/>
    </source>
</evidence>
<keyword evidence="1" id="KW-0812">Transmembrane</keyword>
<dbReference type="InterPro" id="IPR019201">
    <property type="entry name" value="DUF2065"/>
</dbReference>
<feature type="transmembrane region" description="Helical" evidence="1">
    <location>
        <begin position="40"/>
        <end position="59"/>
    </location>
</feature>
<evidence type="ECO:0000313" key="3">
    <source>
        <dbReference type="Proteomes" id="UP000773614"/>
    </source>
</evidence>
<name>A0A964WVK3_9HYPH</name>
<dbReference type="PANTHER" id="PTHR38602:SF1">
    <property type="entry name" value="INNER MEMBRANE PROTEIN"/>
    <property type="match status" value="1"/>
</dbReference>
<dbReference type="Proteomes" id="UP000773614">
    <property type="component" value="Unassembled WGS sequence"/>
</dbReference>
<dbReference type="PANTHER" id="PTHR38602">
    <property type="entry name" value="INNER MEMBRANE PROTEIN-RELATED"/>
    <property type="match status" value="1"/>
</dbReference>
<keyword evidence="3" id="KW-1185">Reference proteome</keyword>
<comment type="caution">
    <text evidence="2">The sequence shown here is derived from an EMBL/GenBank/DDBJ whole genome shotgun (WGS) entry which is preliminary data.</text>
</comment>
<dbReference type="EMBL" id="SPKJ01000144">
    <property type="protein sequence ID" value="MYZ50271.1"/>
    <property type="molecule type" value="Genomic_DNA"/>
</dbReference>
<accession>A0A964WVK3</accession>
<dbReference type="AlphaFoldDB" id="A0A964WVK3"/>
<gene>
    <name evidence="2" type="ORF">E4O86_21410</name>
</gene>
<keyword evidence="1" id="KW-1133">Transmembrane helix</keyword>
<keyword evidence="1" id="KW-0472">Membrane</keyword>
<reference evidence="2" key="1">
    <citation type="submission" date="2019-03" db="EMBL/GenBank/DDBJ databases">
        <title>Afifella sp. nov., isolated from activated sludge.</title>
        <authorList>
            <person name="Li Q."/>
            <person name="Liu Y."/>
        </authorList>
    </citation>
    <scope>NUCLEOTIDE SEQUENCE</scope>
    <source>
        <strain evidence="2">L72</strain>
    </source>
</reference>
<dbReference type="RefSeq" id="WP_161142595.1">
    <property type="nucleotide sequence ID" value="NZ_SPKJ01000144.1"/>
</dbReference>
<dbReference type="OrthoDB" id="9815199at2"/>
<protein>
    <submittedName>
        <fullName evidence="2">DUF2065 domain-containing protein</fullName>
    </submittedName>
</protein>
<dbReference type="Pfam" id="PF09838">
    <property type="entry name" value="DUF2065"/>
    <property type="match status" value="1"/>
</dbReference>
<sequence length="61" mass="6516">MRDALVAIGLLLVLEGALYALFPDTMRRIATQAAQTPGERLRVIGLISAVLGVGIVWLVRG</sequence>
<proteinExistence type="predicted"/>
<organism evidence="2 3">
    <name type="scientific">Propylenella binzhouense</name>
    <dbReference type="NCBI Taxonomy" id="2555902"/>
    <lineage>
        <taxon>Bacteria</taxon>
        <taxon>Pseudomonadati</taxon>
        <taxon>Pseudomonadota</taxon>
        <taxon>Alphaproteobacteria</taxon>
        <taxon>Hyphomicrobiales</taxon>
        <taxon>Propylenellaceae</taxon>
        <taxon>Propylenella</taxon>
    </lineage>
</organism>